<comment type="function">
    <text evidence="10">Catalyzes the phosphorylation of the position 2 hydroxy group of 4-diphosphocytidyl-2C-methyl-D-erythritol.</text>
</comment>
<evidence type="ECO:0000256" key="3">
    <source>
        <dbReference type="ARBA" id="ARBA00017473"/>
    </source>
</evidence>
<evidence type="ECO:0000313" key="13">
    <source>
        <dbReference type="EMBL" id="RAK34222.1"/>
    </source>
</evidence>
<feature type="domain" description="GHMP kinase C-terminal" evidence="12">
    <location>
        <begin position="241"/>
        <end position="294"/>
    </location>
</feature>
<keyword evidence="6 10" id="KW-0418">Kinase</keyword>
<proteinExistence type="inferred from homology"/>
<organism evidence="13 14">
    <name type="scientific">Falsochrobactrum ovis</name>
    <dbReference type="NCBI Taxonomy" id="1293442"/>
    <lineage>
        <taxon>Bacteria</taxon>
        <taxon>Pseudomonadati</taxon>
        <taxon>Pseudomonadota</taxon>
        <taxon>Alphaproteobacteria</taxon>
        <taxon>Hyphomicrobiales</taxon>
        <taxon>Brucellaceae</taxon>
        <taxon>Falsochrobactrum</taxon>
    </lineage>
</organism>
<dbReference type="Gene3D" id="3.30.230.10">
    <property type="match status" value="1"/>
</dbReference>
<dbReference type="Proteomes" id="UP000249453">
    <property type="component" value="Unassembled WGS sequence"/>
</dbReference>
<evidence type="ECO:0000256" key="7">
    <source>
        <dbReference type="ARBA" id="ARBA00022840"/>
    </source>
</evidence>
<evidence type="ECO:0000259" key="11">
    <source>
        <dbReference type="Pfam" id="PF00288"/>
    </source>
</evidence>
<evidence type="ECO:0000313" key="14">
    <source>
        <dbReference type="Proteomes" id="UP000249453"/>
    </source>
</evidence>
<dbReference type="GO" id="GO:0019288">
    <property type="term" value="P:isopentenyl diphosphate biosynthetic process, methylerythritol 4-phosphate pathway"/>
    <property type="evidence" value="ECO:0007669"/>
    <property type="project" value="UniProtKB-UniRule"/>
</dbReference>
<dbReference type="NCBIfam" id="NF011202">
    <property type="entry name" value="PRK14608.1"/>
    <property type="match status" value="1"/>
</dbReference>
<comment type="catalytic activity">
    <reaction evidence="10">
        <text>4-CDP-2-C-methyl-D-erythritol + ATP = 4-CDP-2-C-methyl-D-erythritol 2-phosphate + ADP + H(+)</text>
        <dbReference type="Rhea" id="RHEA:18437"/>
        <dbReference type="ChEBI" id="CHEBI:15378"/>
        <dbReference type="ChEBI" id="CHEBI:30616"/>
        <dbReference type="ChEBI" id="CHEBI:57823"/>
        <dbReference type="ChEBI" id="CHEBI:57919"/>
        <dbReference type="ChEBI" id="CHEBI:456216"/>
        <dbReference type="EC" id="2.7.1.148"/>
    </reaction>
</comment>
<dbReference type="OrthoDB" id="9809438at2"/>
<keyword evidence="4 10" id="KW-0808">Transferase</keyword>
<dbReference type="InterPro" id="IPR014721">
    <property type="entry name" value="Ribsml_uS5_D2-typ_fold_subgr"/>
</dbReference>
<keyword evidence="7 10" id="KW-0067">ATP-binding</keyword>
<dbReference type="InterPro" id="IPR020568">
    <property type="entry name" value="Ribosomal_Su5_D2-typ_SF"/>
</dbReference>
<comment type="pathway">
    <text evidence="10">Isoprenoid biosynthesis; isopentenyl diphosphate biosynthesis via DXP pathway; isopentenyl diphosphate from 1-deoxy-D-xylulose 5-phosphate: step 3/6.</text>
</comment>
<keyword evidence="14" id="KW-1185">Reference proteome</keyword>
<feature type="binding site" evidence="10">
    <location>
        <begin position="114"/>
        <end position="124"/>
    </location>
    <ligand>
        <name>ATP</name>
        <dbReference type="ChEBI" id="CHEBI:30616"/>
    </ligand>
</feature>
<dbReference type="Pfam" id="PF00288">
    <property type="entry name" value="GHMP_kinases_N"/>
    <property type="match status" value="1"/>
</dbReference>
<gene>
    <name evidence="10" type="primary">ispE</name>
    <name evidence="13" type="ORF">C7374_101556</name>
</gene>
<reference evidence="13 14" key="1">
    <citation type="submission" date="2018-06" db="EMBL/GenBank/DDBJ databases">
        <title>Genomic Encyclopedia of Type Strains, Phase IV (KMG-IV): sequencing the most valuable type-strain genomes for metagenomic binning, comparative biology and taxonomic classification.</title>
        <authorList>
            <person name="Goeker M."/>
        </authorList>
    </citation>
    <scope>NUCLEOTIDE SEQUENCE [LARGE SCALE GENOMIC DNA]</scope>
    <source>
        <strain evidence="13 14">DSM 26720</strain>
    </source>
</reference>
<dbReference type="SUPFAM" id="SSF54211">
    <property type="entry name" value="Ribosomal protein S5 domain 2-like"/>
    <property type="match status" value="1"/>
</dbReference>
<dbReference type="GO" id="GO:0050515">
    <property type="term" value="F:4-(cytidine 5'-diphospho)-2-C-methyl-D-erythritol kinase activity"/>
    <property type="evidence" value="ECO:0007669"/>
    <property type="project" value="UniProtKB-UniRule"/>
</dbReference>
<evidence type="ECO:0000256" key="1">
    <source>
        <dbReference type="ARBA" id="ARBA00009684"/>
    </source>
</evidence>
<keyword evidence="8 10" id="KW-0414">Isoprene biosynthesis</keyword>
<dbReference type="InterPro" id="IPR013750">
    <property type="entry name" value="GHMP_kinase_C_dom"/>
</dbReference>
<evidence type="ECO:0000256" key="5">
    <source>
        <dbReference type="ARBA" id="ARBA00022741"/>
    </source>
</evidence>
<evidence type="ECO:0000256" key="10">
    <source>
        <dbReference type="HAMAP-Rule" id="MF_00061"/>
    </source>
</evidence>
<dbReference type="PIRSF" id="PIRSF010376">
    <property type="entry name" value="IspE"/>
    <property type="match status" value="1"/>
</dbReference>
<evidence type="ECO:0000256" key="9">
    <source>
        <dbReference type="ARBA" id="ARBA00032554"/>
    </source>
</evidence>
<sequence>MLFSVPDSAAAHKESVGGNSVTRFAPAKINLALHVTGRREDGYHLLDMLVAFGDVGDFIHISIGENDHFHVSGPFSKAVPLDGRNLVLKARDRLKDTVKRELPPVSIHLEKNLPIASGIGGGSSDAAATLLALNDLWGLNLSFNEVAALGLSLGADLPMCLHGANFGTPLIARGVGEKLHTISGMPTLPLVLINDGTALSTPQVFAAINKRDNPPLPAPKIDSFDCLRSYLPTTRNDLLQPALSLAPNIAQKLELLRSYDAIFAQMSGSGATCFAVFSDQKSAVQAAREIRSAHPDWFITATQTGASIS</sequence>
<feature type="active site" evidence="10">
    <location>
        <position position="28"/>
    </location>
</feature>
<dbReference type="SUPFAM" id="SSF55060">
    <property type="entry name" value="GHMP Kinase, C-terminal domain"/>
    <property type="match status" value="1"/>
</dbReference>
<evidence type="ECO:0000256" key="2">
    <source>
        <dbReference type="ARBA" id="ARBA00012052"/>
    </source>
</evidence>
<dbReference type="PANTHER" id="PTHR43527:SF2">
    <property type="entry name" value="4-DIPHOSPHOCYTIDYL-2-C-METHYL-D-ERYTHRITOL KINASE, CHLOROPLASTIC"/>
    <property type="match status" value="1"/>
</dbReference>
<dbReference type="EMBL" id="QLMK01000001">
    <property type="protein sequence ID" value="RAK34222.1"/>
    <property type="molecule type" value="Genomic_DNA"/>
</dbReference>
<dbReference type="UniPathway" id="UPA00056">
    <property type="reaction ID" value="UER00094"/>
</dbReference>
<evidence type="ECO:0000256" key="8">
    <source>
        <dbReference type="ARBA" id="ARBA00023229"/>
    </source>
</evidence>
<dbReference type="RefSeq" id="WP_111574058.1">
    <property type="nucleotide sequence ID" value="NZ_JBHEEY010000001.1"/>
</dbReference>
<accession>A0A364JZR5</accession>
<dbReference type="GO" id="GO:0005524">
    <property type="term" value="F:ATP binding"/>
    <property type="evidence" value="ECO:0007669"/>
    <property type="project" value="UniProtKB-UniRule"/>
</dbReference>
<keyword evidence="5 10" id="KW-0547">Nucleotide-binding</keyword>
<comment type="similarity">
    <text evidence="1 10">Belongs to the GHMP kinase family. IspE subfamily.</text>
</comment>
<protein>
    <recommendedName>
        <fullName evidence="3 10">4-diphosphocytidyl-2-C-methyl-D-erythritol kinase</fullName>
        <shortName evidence="10">CMK</shortName>
        <ecNumber evidence="2 10">2.7.1.148</ecNumber>
    </recommendedName>
    <alternativeName>
        <fullName evidence="9 10">4-(cytidine-5'-diphospho)-2-C-methyl-D-erythritol kinase</fullName>
    </alternativeName>
</protein>
<dbReference type="InterPro" id="IPR004424">
    <property type="entry name" value="IspE"/>
</dbReference>
<dbReference type="InterPro" id="IPR036554">
    <property type="entry name" value="GHMP_kinase_C_sf"/>
</dbReference>
<comment type="caution">
    <text evidence="13">The sequence shown here is derived from an EMBL/GenBank/DDBJ whole genome shotgun (WGS) entry which is preliminary data.</text>
</comment>
<dbReference type="EC" id="2.7.1.148" evidence="2 10"/>
<dbReference type="PANTHER" id="PTHR43527">
    <property type="entry name" value="4-DIPHOSPHOCYTIDYL-2-C-METHYL-D-ERYTHRITOL KINASE, CHLOROPLASTIC"/>
    <property type="match status" value="1"/>
</dbReference>
<dbReference type="NCBIfam" id="TIGR00154">
    <property type="entry name" value="ispE"/>
    <property type="match status" value="1"/>
</dbReference>
<feature type="domain" description="GHMP kinase N-terminal" evidence="11">
    <location>
        <begin position="85"/>
        <end position="163"/>
    </location>
</feature>
<dbReference type="Gene3D" id="3.30.70.890">
    <property type="entry name" value="GHMP kinase, C-terminal domain"/>
    <property type="match status" value="1"/>
</dbReference>
<dbReference type="AlphaFoldDB" id="A0A364JZR5"/>
<evidence type="ECO:0000256" key="4">
    <source>
        <dbReference type="ARBA" id="ARBA00022679"/>
    </source>
</evidence>
<name>A0A364JZR5_9HYPH</name>
<dbReference type="GO" id="GO:0016114">
    <property type="term" value="P:terpenoid biosynthetic process"/>
    <property type="evidence" value="ECO:0007669"/>
    <property type="project" value="UniProtKB-UniRule"/>
</dbReference>
<evidence type="ECO:0000259" key="12">
    <source>
        <dbReference type="Pfam" id="PF08544"/>
    </source>
</evidence>
<feature type="active site" evidence="10">
    <location>
        <position position="156"/>
    </location>
</feature>
<evidence type="ECO:0000256" key="6">
    <source>
        <dbReference type="ARBA" id="ARBA00022777"/>
    </source>
</evidence>
<dbReference type="Pfam" id="PF08544">
    <property type="entry name" value="GHMP_kinases_C"/>
    <property type="match status" value="1"/>
</dbReference>
<dbReference type="HAMAP" id="MF_00061">
    <property type="entry name" value="IspE"/>
    <property type="match status" value="1"/>
</dbReference>
<dbReference type="InterPro" id="IPR006204">
    <property type="entry name" value="GHMP_kinase_N_dom"/>
</dbReference>